<accession>W4QR16</accession>
<dbReference type="Gene3D" id="3.20.20.370">
    <property type="entry name" value="Glycoside hydrolase/deacetylase"/>
    <property type="match status" value="1"/>
</dbReference>
<dbReference type="eggNOG" id="COG0726">
    <property type="taxonomic scope" value="Bacteria"/>
</dbReference>
<reference evidence="2 3" key="1">
    <citation type="journal article" date="2014" name="Genome Announc.">
        <title>Draft Genome Sequences of Three Alkaliphilic Bacillus Strains, Bacillus wakoensis JCM 9140T, Bacillus akibai JCM 9157T, and Bacillus hemicellulosilyticus JCM 9152T.</title>
        <authorList>
            <person name="Yuki M."/>
            <person name="Oshima K."/>
            <person name="Suda W."/>
            <person name="Oshida Y."/>
            <person name="Kitamura K."/>
            <person name="Iida T."/>
            <person name="Hattori M."/>
            <person name="Ohkuma M."/>
        </authorList>
    </citation>
    <scope>NUCLEOTIDE SEQUENCE [LARGE SCALE GENOMIC DNA]</scope>
    <source>
        <strain evidence="2 3">JCM 9157</strain>
    </source>
</reference>
<dbReference type="GO" id="GO:0005975">
    <property type="term" value="P:carbohydrate metabolic process"/>
    <property type="evidence" value="ECO:0007669"/>
    <property type="project" value="InterPro"/>
</dbReference>
<dbReference type="PROSITE" id="PS51257">
    <property type="entry name" value="PROKAR_LIPOPROTEIN"/>
    <property type="match status" value="1"/>
</dbReference>
<evidence type="ECO:0000313" key="2">
    <source>
        <dbReference type="EMBL" id="GAE33789.1"/>
    </source>
</evidence>
<dbReference type="SUPFAM" id="SSF88713">
    <property type="entry name" value="Glycoside hydrolase/deacetylase"/>
    <property type="match status" value="1"/>
</dbReference>
<dbReference type="Proteomes" id="UP000018896">
    <property type="component" value="Unassembled WGS sequence"/>
</dbReference>
<dbReference type="InterPro" id="IPR002509">
    <property type="entry name" value="NODB_dom"/>
</dbReference>
<feature type="domain" description="NodB homology" evidence="1">
    <location>
        <begin position="92"/>
        <end position="272"/>
    </location>
</feature>
<dbReference type="EMBL" id="BAUV01000004">
    <property type="protein sequence ID" value="GAE33789.1"/>
    <property type="molecule type" value="Genomic_DNA"/>
</dbReference>
<dbReference type="PROSITE" id="PS51677">
    <property type="entry name" value="NODB"/>
    <property type="match status" value="1"/>
</dbReference>
<dbReference type="AlphaFoldDB" id="W4QR16"/>
<sequence>MRSFIVFLTVFIFLTGCQVKEDSMNENKGQEQSFVYENNQSKEEKIEIEEEDLKETERFSEIEETLLVVEEKYQIDSDNWKVKPLKDGQNDKIVLLTIDDAPDRYSVDMAKTLKELEAGAIFFVNGHFLQTEEDKQKLKTLHQLGFEIGNHTMNHPNMSQITAEEQRREIVELNDLVEEIIGERPRFYRAPFGVNTTTSKEVIEEENMLAMNWTYGYDWEKEYQEAKQLAEIMINTELLSNGANILMHDRSWTLHALEDIVTGLRKKGYEPVDPKEITIK</sequence>
<comment type="caution">
    <text evidence="2">The sequence shown here is derived from an EMBL/GenBank/DDBJ whole genome shotgun (WGS) entry which is preliminary data.</text>
</comment>
<keyword evidence="3" id="KW-1185">Reference proteome</keyword>
<dbReference type="Pfam" id="PF01522">
    <property type="entry name" value="Polysacc_deac_1"/>
    <property type="match status" value="1"/>
</dbReference>
<dbReference type="RefSeq" id="WP_035662328.1">
    <property type="nucleotide sequence ID" value="NZ_BAUV01000004.1"/>
</dbReference>
<dbReference type="PANTHER" id="PTHR10587">
    <property type="entry name" value="GLYCOSYL TRANSFERASE-RELATED"/>
    <property type="match status" value="1"/>
</dbReference>
<evidence type="ECO:0000313" key="3">
    <source>
        <dbReference type="Proteomes" id="UP000018896"/>
    </source>
</evidence>
<organism evidence="2 3">
    <name type="scientific">Halalkalibacter akibai (strain ATCC 43226 / DSM 21942 / CIP 109018 / JCM 9157 / 1139)</name>
    <name type="common">Bacillus akibai</name>
    <dbReference type="NCBI Taxonomy" id="1236973"/>
    <lineage>
        <taxon>Bacteria</taxon>
        <taxon>Bacillati</taxon>
        <taxon>Bacillota</taxon>
        <taxon>Bacilli</taxon>
        <taxon>Bacillales</taxon>
        <taxon>Bacillaceae</taxon>
        <taxon>Halalkalibacter</taxon>
    </lineage>
</organism>
<evidence type="ECO:0000259" key="1">
    <source>
        <dbReference type="PROSITE" id="PS51677"/>
    </source>
</evidence>
<dbReference type="STRING" id="1236973.JCM9157_814"/>
<dbReference type="GO" id="GO:0016810">
    <property type="term" value="F:hydrolase activity, acting on carbon-nitrogen (but not peptide) bonds"/>
    <property type="evidence" value="ECO:0007669"/>
    <property type="project" value="InterPro"/>
</dbReference>
<name>W4QR16_HALA3</name>
<dbReference type="InterPro" id="IPR050248">
    <property type="entry name" value="Polysacc_deacetylase_ArnD"/>
</dbReference>
<protein>
    <submittedName>
        <fullName evidence="2">Polysaccharide deacetylase</fullName>
    </submittedName>
</protein>
<dbReference type="CDD" id="cd10917">
    <property type="entry name" value="CE4_NodB_like_6s_7s"/>
    <property type="match status" value="1"/>
</dbReference>
<proteinExistence type="predicted"/>
<gene>
    <name evidence="2" type="ORF">JCM9157_814</name>
</gene>
<dbReference type="InterPro" id="IPR011330">
    <property type="entry name" value="Glyco_hydro/deAcase_b/a-brl"/>
</dbReference>